<protein>
    <submittedName>
        <fullName evidence="1">Uncharacterized protein</fullName>
    </submittedName>
</protein>
<name>A0A5C2SQ93_9APHY</name>
<proteinExistence type="predicted"/>
<dbReference type="AlphaFoldDB" id="A0A5C2SQ93"/>
<organism evidence="1 2">
    <name type="scientific">Lentinus tigrinus ALCF2SS1-6</name>
    <dbReference type="NCBI Taxonomy" id="1328759"/>
    <lineage>
        <taxon>Eukaryota</taxon>
        <taxon>Fungi</taxon>
        <taxon>Dikarya</taxon>
        <taxon>Basidiomycota</taxon>
        <taxon>Agaricomycotina</taxon>
        <taxon>Agaricomycetes</taxon>
        <taxon>Polyporales</taxon>
        <taxon>Polyporaceae</taxon>
        <taxon>Lentinus</taxon>
    </lineage>
</organism>
<dbReference type="Proteomes" id="UP000313359">
    <property type="component" value="Unassembled WGS sequence"/>
</dbReference>
<reference evidence="1" key="1">
    <citation type="journal article" date="2018" name="Genome Biol. Evol.">
        <title>Genomics and development of Lentinus tigrinus, a white-rot wood-decaying mushroom with dimorphic fruiting bodies.</title>
        <authorList>
            <person name="Wu B."/>
            <person name="Xu Z."/>
            <person name="Knudson A."/>
            <person name="Carlson A."/>
            <person name="Chen N."/>
            <person name="Kovaka S."/>
            <person name="LaButti K."/>
            <person name="Lipzen A."/>
            <person name="Pennachio C."/>
            <person name="Riley R."/>
            <person name="Schakwitz W."/>
            <person name="Umezawa K."/>
            <person name="Ohm R.A."/>
            <person name="Grigoriev I.V."/>
            <person name="Nagy L.G."/>
            <person name="Gibbons J."/>
            <person name="Hibbett D."/>
        </authorList>
    </citation>
    <scope>NUCLEOTIDE SEQUENCE [LARGE SCALE GENOMIC DNA]</scope>
    <source>
        <strain evidence="1">ALCF2SS1-6</strain>
    </source>
</reference>
<sequence length="118" mass="13884">MAVLQVLEDPGRVRKAKKYWAQELLEAISDRRVEFEMHEFFKRHPIPNTNRSSYDQAGPTPDEACDMVQLLVLAKQPRRGAFVLEMRIHTHRLEDTVDVFFGLYSQRFHLSHGLFRTD</sequence>
<evidence type="ECO:0000313" key="1">
    <source>
        <dbReference type="EMBL" id="RPD65661.1"/>
    </source>
</evidence>
<gene>
    <name evidence="1" type="ORF">L227DRAFT_631310</name>
</gene>
<accession>A0A5C2SQ93</accession>
<evidence type="ECO:0000313" key="2">
    <source>
        <dbReference type="Proteomes" id="UP000313359"/>
    </source>
</evidence>
<keyword evidence="2" id="KW-1185">Reference proteome</keyword>
<dbReference type="EMBL" id="ML122252">
    <property type="protein sequence ID" value="RPD65661.1"/>
    <property type="molecule type" value="Genomic_DNA"/>
</dbReference>